<dbReference type="InterPro" id="IPR002207">
    <property type="entry name" value="Peroxidase_I"/>
</dbReference>
<keyword evidence="5" id="KW-0479">Metal-binding</keyword>
<evidence type="ECO:0000313" key="11">
    <source>
        <dbReference type="Proteomes" id="UP001221142"/>
    </source>
</evidence>
<evidence type="ECO:0000256" key="7">
    <source>
        <dbReference type="ARBA" id="ARBA00023004"/>
    </source>
</evidence>
<dbReference type="Proteomes" id="UP001221142">
    <property type="component" value="Unassembled WGS sequence"/>
</dbReference>
<protein>
    <recommendedName>
        <fullName evidence="8">Peroxidase</fullName>
        <ecNumber evidence="8">1.11.1.-</ecNumber>
    </recommendedName>
</protein>
<dbReference type="AlphaFoldDB" id="A0AAD7BAS0"/>
<evidence type="ECO:0000256" key="1">
    <source>
        <dbReference type="ARBA" id="ARBA00003917"/>
    </source>
</evidence>
<dbReference type="PRINTS" id="PR00458">
    <property type="entry name" value="PEROXIDASE"/>
</dbReference>
<dbReference type="EC" id="1.11.1.-" evidence="8"/>
<keyword evidence="7" id="KW-0408">Iron</keyword>
<dbReference type="GO" id="GO:0000302">
    <property type="term" value="P:response to reactive oxygen species"/>
    <property type="evidence" value="ECO:0007669"/>
    <property type="project" value="TreeGrafter"/>
</dbReference>
<feature type="domain" description="Plant heme peroxidase family profile" evidence="9">
    <location>
        <begin position="46"/>
        <end position="289"/>
    </location>
</feature>
<dbReference type="Gene3D" id="1.10.520.10">
    <property type="match status" value="1"/>
</dbReference>
<sequence>MFPLLTLSLSLATLTHAYIWPSPQLDALEAARFDQLGLDGEQLAGRLNPCDSFVFALDGSGRTNAADWIRTAWSDVATYDASAGTGGLDASIRFGEEQQRPENAGTSASDTFAVVTPTRYIGYADTLALMTTMAIENCGGPVIPFRGGRVDATEANAPGVPQPQQDLSSHTAAFARAGFSQTDMIGLVACGHTFGGVQHSVYPNIVNVLNEPNDADDVADFDSTFVTFDNNVASEYISGTTKNPLVVGFNDTTNSDKRIFGSDGNVTMKSFAQSPSLFASTCSSLFARMLDTVPSGVELTDVITPLPIKPAFVEFSLNNKSLEMAGQVRFWNQTQSQVGTVIMLWDDHLGGTGIETLKFFGTGTYKAGQVSSAWYGFNTSSPNTNKILNLDPVAGVERLRFLVNDQVQDQGGVGFAVQDAYMFSDTSCITLNEPQIGLVVGRLDVAVRTSANLTRLYIETSGSDAFGRVTVTETDITRPAQPVVPNPAYELWSLTVNSTFGFTIGAVVDGEKFSTTLGRSVNTNQWPACPGVLI</sequence>
<proteinExistence type="inferred from homology"/>
<keyword evidence="11" id="KW-1185">Reference proteome</keyword>
<dbReference type="PANTHER" id="PTHR31356">
    <property type="entry name" value="THYLAKOID LUMENAL 29 KDA PROTEIN, CHLOROPLASTIC-RELATED"/>
    <property type="match status" value="1"/>
</dbReference>
<keyword evidence="3 8" id="KW-0575">Peroxidase</keyword>
<comment type="caution">
    <text evidence="10">The sequence shown here is derived from an EMBL/GenBank/DDBJ whole genome shotgun (WGS) entry which is preliminary data.</text>
</comment>
<dbReference type="EMBL" id="JARKIF010000023">
    <property type="protein sequence ID" value="KAJ7615875.1"/>
    <property type="molecule type" value="Genomic_DNA"/>
</dbReference>
<keyword evidence="8" id="KW-0732">Signal</keyword>
<reference evidence="10" key="1">
    <citation type="submission" date="2023-03" db="EMBL/GenBank/DDBJ databases">
        <title>Massive genome expansion in bonnet fungi (Mycena s.s.) driven by repeated elements and novel gene families across ecological guilds.</title>
        <authorList>
            <consortium name="Lawrence Berkeley National Laboratory"/>
            <person name="Harder C.B."/>
            <person name="Miyauchi S."/>
            <person name="Viragh M."/>
            <person name="Kuo A."/>
            <person name="Thoen E."/>
            <person name="Andreopoulos B."/>
            <person name="Lu D."/>
            <person name="Skrede I."/>
            <person name="Drula E."/>
            <person name="Henrissat B."/>
            <person name="Morin E."/>
            <person name="Kohler A."/>
            <person name="Barry K."/>
            <person name="LaButti K."/>
            <person name="Morin E."/>
            <person name="Salamov A."/>
            <person name="Lipzen A."/>
            <person name="Mereny Z."/>
            <person name="Hegedus B."/>
            <person name="Baldrian P."/>
            <person name="Stursova M."/>
            <person name="Weitz H."/>
            <person name="Taylor A."/>
            <person name="Grigoriev I.V."/>
            <person name="Nagy L.G."/>
            <person name="Martin F."/>
            <person name="Kauserud H."/>
        </authorList>
    </citation>
    <scope>NUCLEOTIDE SEQUENCE</scope>
    <source>
        <strain evidence="10">9284</strain>
    </source>
</reference>
<dbReference type="InterPro" id="IPR044831">
    <property type="entry name" value="Ccp1-like"/>
</dbReference>
<dbReference type="GO" id="GO:0004601">
    <property type="term" value="F:peroxidase activity"/>
    <property type="evidence" value="ECO:0007669"/>
    <property type="project" value="UniProtKB-KW"/>
</dbReference>
<dbReference type="Pfam" id="PF00141">
    <property type="entry name" value="peroxidase"/>
    <property type="match status" value="1"/>
</dbReference>
<dbReference type="GO" id="GO:0046872">
    <property type="term" value="F:metal ion binding"/>
    <property type="evidence" value="ECO:0007669"/>
    <property type="project" value="UniProtKB-UniRule"/>
</dbReference>
<dbReference type="PANTHER" id="PTHR31356:SF53">
    <property type="entry name" value="HEME PEROXIDASE"/>
    <property type="match status" value="1"/>
</dbReference>
<comment type="similarity">
    <text evidence="2">Belongs to the peroxidase family. Cytochrome c peroxidase subfamily.</text>
</comment>
<dbReference type="GO" id="GO:0020037">
    <property type="term" value="F:heme binding"/>
    <property type="evidence" value="ECO:0007669"/>
    <property type="project" value="UniProtKB-UniRule"/>
</dbReference>
<name>A0AAD7BAS0_9AGAR</name>
<gene>
    <name evidence="10" type="ORF">FB45DRAFT_841525</name>
</gene>
<dbReference type="InterPro" id="IPR002016">
    <property type="entry name" value="Haem_peroxidase"/>
</dbReference>
<accession>A0AAD7BAS0</accession>
<comment type="function">
    <text evidence="1">Destroys radicals which are normally produced within the cells and which are toxic to biological systems.</text>
</comment>
<dbReference type="GO" id="GO:0034599">
    <property type="term" value="P:cellular response to oxidative stress"/>
    <property type="evidence" value="ECO:0007669"/>
    <property type="project" value="InterPro"/>
</dbReference>
<evidence type="ECO:0000256" key="3">
    <source>
        <dbReference type="ARBA" id="ARBA00022559"/>
    </source>
</evidence>
<dbReference type="Gene3D" id="1.10.420.10">
    <property type="entry name" value="Peroxidase, domain 2"/>
    <property type="match status" value="1"/>
</dbReference>
<keyword evidence="4" id="KW-0349">Heme</keyword>
<evidence type="ECO:0000256" key="2">
    <source>
        <dbReference type="ARBA" id="ARBA00005997"/>
    </source>
</evidence>
<dbReference type="PRINTS" id="PR00459">
    <property type="entry name" value="ASPEROXIDASE"/>
</dbReference>
<organism evidence="10 11">
    <name type="scientific">Roridomyces roridus</name>
    <dbReference type="NCBI Taxonomy" id="1738132"/>
    <lineage>
        <taxon>Eukaryota</taxon>
        <taxon>Fungi</taxon>
        <taxon>Dikarya</taxon>
        <taxon>Basidiomycota</taxon>
        <taxon>Agaricomycotina</taxon>
        <taxon>Agaricomycetes</taxon>
        <taxon>Agaricomycetidae</taxon>
        <taxon>Agaricales</taxon>
        <taxon>Marasmiineae</taxon>
        <taxon>Mycenaceae</taxon>
        <taxon>Roridomyces</taxon>
    </lineage>
</organism>
<dbReference type="SUPFAM" id="SSF48113">
    <property type="entry name" value="Heme-dependent peroxidases"/>
    <property type="match status" value="1"/>
</dbReference>
<dbReference type="PROSITE" id="PS50873">
    <property type="entry name" value="PEROXIDASE_4"/>
    <property type="match status" value="1"/>
</dbReference>
<dbReference type="InterPro" id="IPR010255">
    <property type="entry name" value="Haem_peroxidase_sf"/>
</dbReference>
<evidence type="ECO:0000256" key="5">
    <source>
        <dbReference type="ARBA" id="ARBA00022723"/>
    </source>
</evidence>
<feature type="signal peptide" evidence="8">
    <location>
        <begin position="1"/>
        <end position="17"/>
    </location>
</feature>
<evidence type="ECO:0000256" key="8">
    <source>
        <dbReference type="RuleBase" id="RU363051"/>
    </source>
</evidence>
<keyword evidence="6 8" id="KW-0560">Oxidoreductase</keyword>
<evidence type="ECO:0000256" key="6">
    <source>
        <dbReference type="ARBA" id="ARBA00023002"/>
    </source>
</evidence>
<evidence type="ECO:0000313" key="10">
    <source>
        <dbReference type="EMBL" id="KAJ7615875.1"/>
    </source>
</evidence>
<feature type="chain" id="PRO_5041779407" description="Peroxidase" evidence="8">
    <location>
        <begin position="18"/>
        <end position="534"/>
    </location>
</feature>
<evidence type="ECO:0000256" key="4">
    <source>
        <dbReference type="ARBA" id="ARBA00022617"/>
    </source>
</evidence>
<evidence type="ECO:0000259" key="9">
    <source>
        <dbReference type="PROSITE" id="PS50873"/>
    </source>
</evidence>
<dbReference type="GO" id="GO:0042744">
    <property type="term" value="P:hydrogen peroxide catabolic process"/>
    <property type="evidence" value="ECO:0007669"/>
    <property type="project" value="TreeGrafter"/>
</dbReference>